<dbReference type="PANTHER" id="PTHR35007">
    <property type="entry name" value="INTEGRAL MEMBRANE PROTEIN-RELATED"/>
    <property type="match status" value="1"/>
</dbReference>
<protein>
    <submittedName>
        <fullName evidence="8">Type II secretion system F family protein</fullName>
    </submittedName>
</protein>
<evidence type="ECO:0000259" key="7">
    <source>
        <dbReference type="Pfam" id="PF00482"/>
    </source>
</evidence>
<feature type="domain" description="Type II secretion system protein GspF" evidence="7">
    <location>
        <begin position="154"/>
        <end position="278"/>
    </location>
</feature>
<dbReference type="PANTHER" id="PTHR35007:SF1">
    <property type="entry name" value="PILUS ASSEMBLY PROTEIN"/>
    <property type="match status" value="1"/>
</dbReference>
<evidence type="ECO:0000313" key="8">
    <source>
        <dbReference type="EMBL" id="QUX20557.1"/>
    </source>
</evidence>
<sequence length="289" mass="29808">MNAFVAAMAGATAGAGLWWTACALSRPGLAELLPTEEGEAVEASTRQGASGTGAGILARIGPPAERLGNDLAACSQDLDTYRAHQIVALLGAGTAAVLLVSLAALPEFPLTIPIALLLGAVLLASAVFAPALLLRYRAEHHRTQLRQATSAIADLTGIALAGGAGVSTALSSATRAGAGPAFTRIRHCLREADLRAHSPWDALAGLAHHTGVRELDDLAASLRLAGTDGARVRTSVQAKAATLRTRRLAALETRAHQATERMTLPVMLLILGFLLLMGHPAIVHVTTGF</sequence>
<feature type="transmembrane region" description="Helical" evidence="6">
    <location>
        <begin position="86"/>
        <end position="105"/>
    </location>
</feature>
<dbReference type="Pfam" id="PF00482">
    <property type="entry name" value="T2SSF"/>
    <property type="match status" value="1"/>
</dbReference>
<reference evidence="8 9" key="1">
    <citation type="submission" date="2021-05" db="EMBL/GenBank/DDBJ databases">
        <title>Direct Submission.</title>
        <authorList>
            <person name="Li K."/>
            <person name="Gao J."/>
        </authorList>
    </citation>
    <scope>NUCLEOTIDE SEQUENCE [LARGE SCALE GENOMIC DNA]</scope>
    <source>
        <strain evidence="8 9">Mg02</strain>
    </source>
</reference>
<keyword evidence="9" id="KW-1185">Reference proteome</keyword>
<evidence type="ECO:0000313" key="9">
    <source>
        <dbReference type="Proteomes" id="UP000676079"/>
    </source>
</evidence>
<proteinExistence type="predicted"/>
<accession>A0ABX8BHP6</accession>
<dbReference type="InterPro" id="IPR018076">
    <property type="entry name" value="T2SS_GspF_dom"/>
</dbReference>
<keyword evidence="2" id="KW-1003">Cell membrane</keyword>
<feature type="transmembrane region" description="Helical" evidence="6">
    <location>
        <begin position="264"/>
        <end position="283"/>
    </location>
</feature>
<gene>
    <name evidence="8" type="ORF">KGD84_18795</name>
</gene>
<evidence type="ECO:0000256" key="1">
    <source>
        <dbReference type="ARBA" id="ARBA00004651"/>
    </source>
</evidence>
<evidence type="ECO:0000256" key="3">
    <source>
        <dbReference type="ARBA" id="ARBA00022692"/>
    </source>
</evidence>
<keyword evidence="4 6" id="KW-1133">Transmembrane helix</keyword>
<dbReference type="RefSeq" id="WP_220561753.1">
    <property type="nucleotide sequence ID" value="NZ_CP074133.1"/>
</dbReference>
<organism evidence="8 9">
    <name type="scientific">Nocardiopsis changdeensis</name>
    <dbReference type="NCBI Taxonomy" id="2831969"/>
    <lineage>
        <taxon>Bacteria</taxon>
        <taxon>Bacillati</taxon>
        <taxon>Actinomycetota</taxon>
        <taxon>Actinomycetes</taxon>
        <taxon>Streptosporangiales</taxon>
        <taxon>Nocardiopsidaceae</taxon>
        <taxon>Nocardiopsis</taxon>
    </lineage>
</organism>
<name>A0ABX8BHP6_9ACTN</name>
<keyword evidence="5 6" id="KW-0472">Membrane</keyword>
<evidence type="ECO:0000256" key="6">
    <source>
        <dbReference type="SAM" id="Phobius"/>
    </source>
</evidence>
<keyword evidence="3 6" id="KW-0812">Transmembrane</keyword>
<evidence type="ECO:0000256" key="4">
    <source>
        <dbReference type="ARBA" id="ARBA00022989"/>
    </source>
</evidence>
<comment type="subcellular location">
    <subcellularLocation>
        <location evidence="1">Cell membrane</location>
        <topology evidence="1">Multi-pass membrane protein</topology>
    </subcellularLocation>
</comment>
<dbReference type="EMBL" id="CP074133">
    <property type="protein sequence ID" value="QUX20557.1"/>
    <property type="molecule type" value="Genomic_DNA"/>
</dbReference>
<dbReference type="Proteomes" id="UP000676079">
    <property type="component" value="Chromosome"/>
</dbReference>
<evidence type="ECO:0000256" key="2">
    <source>
        <dbReference type="ARBA" id="ARBA00022475"/>
    </source>
</evidence>
<feature type="transmembrane region" description="Helical" evidence="6">
    <location>
        <begin position="111"/>
        <end position="134"/>
    </location>
</feature>
<evidence type="ECO:0000256" key="5">
    <source>
        <dbReference type="ARBA" id="ARBA00023136"/>
    </source>
</evidence>